<dbReference type="STRING" id="483218.BACPEC_01487"/>
<dbReference type="InterPro" id="IPR003594">
    <property type="entry name" value="HATPase_dom"/>
</dbReference>
<keyword evidence="4" id="KW-0597">Phosphoprotein</keyword>
<feature type="domain" description="Histidine kinase" evidence="10">
    <location>
        <begin position="299"/>
        <end position="514"/>
    </location>
</feature>
<comment type="catalytic activity">
    <reaction evidence="1">
        <text>ATP + protein L-histidine = ADP + protein N-phospho-L-histidine.</text>
        <dbReference type="EC" id="2.7.13.3"/>
    </reaction>
</comment>
<name>B7ATL5_9FIRM</name>
<evidence type="ECO:0000256" key="4">
    <source>
        <dbReference type="ARBA" id="ARBA00022553"/>
    </source>
</evidence>
<comment type="subcellular location">
    <subcellularLocation>
        <location evidence="2">Membrane</location>
    </subcellularLocation>
</comment>
<organism evidence="12 13">
    <name type="scientific">[Bacteroides] pectinophilus ATCC 43243</name>
    <dbReference type="NCBI Taxonomy" id="483218"/>
    <lineage>
        <taxon>Bacteria</taxon>
        <taxon>Bacillati</taxon>
        <taxon>Bacillota</taxon>
        <taxon>Clostridia</taxon>
        <taxon>Eubacteriales</taxon>
    </lineage>
</organism>
<dbReference type="EMBL" id="ABVQ01000036">
    <property type="protein sequence ID" value="EEC56999.1"/>
    <property type="molecule type" value="Genomic_DNA"/>
</dbReference>
<evidence type="ECO:0000259" key="10">
    <source>
        <dbReference type="PROSITE" id="PS50109"/>
    </source>
</evidence>
<feature type="coiled-coil region" evidence="8">
    <location>
        <begin position="258"/>
        <end position="289"/>
    </location>
</feature>
<dbReference type="Pfam" id="PF02518">
    <property type="entry name" value="HATPase_c"/>
    <property type="match status" value="1"/>
</dbReference>
<dbReference type="SUPFAM" id="SSF158472">
    <property type="entry name" value="HAMP domain-like"/>
    <property type="match status" value="1"/>
</dbReference>
<keyword evidence="9" id="KW-1133">Transmembrane helix</keyword>
<evidence type="ECO:0000256" key="2">
    <source>
        <dbReference type="ARBA" id="ARBA00004370"/>
    </source>
</evidence>
<keyword evidence="7" id="KW-0902">Two-component regulatory system</keyword>
<evidence type="ECO:0000256" key="1">
    <source>
        <dbReference type="ARBA" id="ARBA00000085"/>
    </source>
</evidence>
<evidence type="ECO:0000256" key="6">
    <source>
        <dbReference type="ARBA" id="ARBA00022777"/>
    </source>
</evidence>
<evidence type="ECO:0000259" key="11">
    <source>
        <dbReference type="PROSITE" id="PS50885"/>
    </source>
</evidence>
<evidence type="ECO:0000313" key="13">
    <source>
        <dbReference type="Proteomes" id="UP000003136"/>
    </source>
</evidence>
<dbReference type="eggNOG" id="COG5002">
    <property type="taxonomic scope" value="Bacteria"/>
</dbReference>
<dbReference type="InterPro" id="IPR036097">
    <property type="entry name" value="HisK_dim/P_sf"/>
</dbReference>
<dbReference type="SMART" id="SM00388">
    <property type="entry name" value="HisKA"/>
    <property type="match status" value="1"/>
</dbReference>
<evidence type="ECO:0000256" key="3">
    <source>
        <dbReference type="ARBA" id="ARBA00012438"/>
    </source>
</evidence>
<protein>
    <recommendedName>
        <fullName evidence="3">histidine kinase</fullName>
        <ecNumber evidence="3">2.7.13.3</ecNumber>
    </recommendedName>
</protein>
<evidence type="ECO:0000256" key="8">
    <source>
        <dbReference type="SAM" id="Coils"/>
    </source>
</evidence>
<dbReference type="Gene3D" id="6.10.340.10">
    <property type="match status" value="1"/>
</dbReference>
<dbReference type="GO" id="GO:0000155">
    <property type="term" value="F:phosphorelay sensor kinase activity"/>
    <property type="evidence" value="ECO:0007669"/>
    <property type="project" value="InterPro"/>
</dbReference>
<dbReference type="SUPFAM" id="SSF47384">
    <property type="entry name" value="Homodimeric domain of signal transducing histidine kinase"/>
    <property type="match status" value="1"/>
</dbReference>
<dbReference type="Gene3D" id="3.30.565.10">
    <property type="entry name" value="Histidine kinase-like ATPase, C-terminal domain"/>
    <property type="match status" value="1"/>
</dbReference>
<gene>
    <name evidence="12" type="ORF">BACPEC_01487</name>
</gene>
<dbReference type="PROSITE" id="PS50885">
    <property type="entry name" value="HAMP"/>
    <property type="match status" value="1"/>
</dbReference>
<sequence length="515" mass="58586">MKNQDKYKHKADTEVTDNMHHSLKTKIMILLAAMVTGLVLLILAINSTFITRFYSNEKKRDIVHAYNEVGEILAKYENCEIDASEMSNRIEKVTNPVGVSLFIVDSGWNTIYSSKNQGGVDDRDRMVDSIFAKPSEKIDIIEKKENYTVQKAYDKKMGDYYIEIWGSYAGCNSENYIAMLRMPVQSIKESIAISNRFIAYVGLAVGCTSIVVAYVFSSYITKPVKELSNIAERVAEMDFTARYTGNDKSEIGLLGNSINAMSEKLERNISQLKSANIELQKDIENKNKIDESRREFLSNISHELKTPIALIQGYAEGLKEGISDDPESMDFYCDVIMDEASKMNDMVRKLLTLNQMEWNEEPVIERFNVTELIQSVISNNGIRTSQNGINVIFDQKEPVYVWGDEYKIEEVVTNYFSNAINHCEFDKVIKVAIEKNEDAVRVSVFNTGKNIPEEDIPKIWDKFYKVDKARTREYGGNGIGLSIVKAIMESNNSGYGVINHSNGVEFWFELDCKNE</sequence>
<keyword evidence="8" id="KW-0175">Coiled coil</keyword>
<keyword evidence="9" id="KW-0472">Membrane</keyword>
<dbReference type="GO" id="GO:0016036">
    <property type="term" value="P:cellular response to phosphate starvation"/>
    <property type="evidence" value="ECO:0007669"/>
    <property type="project" value="TreeGrafter"/>
</dbReference>
<dbReference type="AlphaFoldDB" id="B7ATL5"/>
<dbReference type="Proteomes" id="UP000003136">
    <property type="component" value="Unassembled WGS sequence"/>
</dbReference>
<evidence type="ECO:0000313" key="12">
    <source>
        <dbReference type="EMBL" id="EEC56999.1"/>
    </source>
</evidence>
<keyword evidence="5" id="KW-0808">Transferase</keyword>
<dbReference type="GO" id="GO:0005886">
    <property type="term" value="C:plasma membrane"/>
    <property type="evidence" value="ECO:0007669"/>
    <property type="project" value="TreeGrafter"/>
</dbReference>
<dbReference type="InterPro" id="IPR005467">
    <property type="entry name" value="His_kinase_dom"/>
</dbReference>
<feature type="transmembrane region" description="Helical" evidence="9">
    <location>
        <begin position="197"/>
        <end position="216"/>
    </location>
</feature>
<dbReference type="SMART" id="SM00387">
    <property type="entry name" value="HATPase_c"/>
    <property type="match status" value="1"/>
</dbReference>
<reference evidence="12 13" key="1">
    <citation type="submission" date="2008-11" db="EMBL/GenBank/DDBJ databases">
        <title>Draft genome sequence of Bacteroides pectinophilus (ATCC 43243).</title>
        <authorList>
            <person name="Sudarsanam P."/>
            <person name="Ley R."/>
            <person name="Guruge J."/>
            <person name="Turnbaugh P.J."/>
            <person name="Mahowald M."/>
            <person name="Liep D."/>
            <person name="Gordon J."/>
        </authorList>
    </citation>
    <scope>NUCLEOTIDE SEQUENCE [LARGE SCALE GENOMIC DNA]</scope>
    <source>
        <strain evidence="12 13">ATCC 43243</strain>
    </source>
</reference>
<proteinExistence type="predicted"/>
<dbReference type="CDD" id="cd00082">
    <property type="entry name" value="HisKA"/>
    <property type="match status" value="1"/>
</dbReference>
<dbReference type="InterPro" id="IPR050351">
    <property type="entry name" value="BphY/WalK/GraS-like"/>
</dbReference>
<dbReference type="Pfam" id="PF00672">
    <property type="entry name" value="HAMP"/>
    <property type="match status" value="1"/>
</dbReference>
<accession>B7ATL5</accession>
<dbReference type="InterPro" id="IPR003661">
    <property type="entry name" value="HisK_dim/P_dom"/>
</dbReference>
<dbReference type="SUPFAM" id="SSF55874">
    <property type="entry name" value="ATPase domain of HSP90 chaperone/DNA topoisomerase II/histidine kinase"/>
    <property type="match status" value="1"/>
</dbReference>
<dbReference type="PANTHER" id="PTHR45453:SF3">
    <property type="entry name" value="HISTIDINE KINASE"/>
    <property type="match status" value="1"/>
</dbReference>
<dbReference type="InterPro" id="IPR003660">
    <property type="entry name" value="HAMP_dom"/>
</dbReference>
<feature type="domain" description="HAMP" evidence="11">
    <location>
        <begin position="218"/>
        <end position="270"/>
    </location>
</feature>
<keyword evidence="13" id="KW-1185">Reference proteome</keyword>
<dbReference type="FunFam" id="1.10.287.130:FF:000001">
    <property type="entry name" value="Two-component sensor histidine kinase"/>
    <property type="match status" value="1"/>
</dbReference>
<dbReference type="SMART" id="SM00304">
    <property type="entry name" value="HAMP"/>
    <property type="match status" value="1"/>
</dbReference>
<dbReference type="PRINTS" id="PR00344">
    <property type="entry name" value="BCTRLSENSOR"/>
</dbReference>
<dbReference type="GO" id="GO:0004721">
    <property type="term" value="F:phosphoprotein phosphatase activity"/>
    <property type="evidence" value="ECO:0007669"/>
    <property type="project" value="TreeGrafter"/>
</dbReference>
<evidence type="ECO:0000256" key="9">
    <source>
        <dbReference type="SAM" id="Phobius"/>
    </source>
</evidence>
<dbReference type="HOGENOM" id="CLU_000445_89_6_9"/>
<dbReference type="InterPro" id="IPR004358">
    <property type="entry name" value="Sig_transdc_His_kin-like_C"/>
</dbReference>
<dbReference type="CDD" id="cd06225">
    <property type="entry name" value="HAMP"/>
    <property type="match status" value="1"/>
</dbReference>
<dbReference type="InterPro" id="IPR036890">
    <property type="entry name" value="HATPase_C_sf"/>
</dbReference>
<evidence type="ECO:0000256" key="7">
    <source>
        <dbReference type="ARBA" id="ARBA00023012"/>
    </source>
</evidence>
<dbReference type="PANTHER" id="PTHR45453">
    <property type="entry name" value="PHOSPHATE REGULON SENSOR PROTEIN PHOR"/>
    <property type="match status" value="1"/>
</dbReference>
<reference evidence="12 13" key="2">
    <citation type="submission" date="2008-11" db="EMBL/GenBank/DDBJ databases">
        <authorList>
            <person name="Fulton L."/>
            <person name="Clifton S."/>
            <person name="Fulton B."/>
            <person name="Xu J."/>
            <person name="Minx P."/>
            <person name="Pepin K.H."/>
            <person name="Johnson M."/>
            <person name="Bhonagiri V."/>
            <person name="Nash W.E."/>
            <person name="Mardis E.R."/>
            <person name="Wilson R.K."/>
        </authorList>
    </citation>
    <scope>NUCLEOTIDE SEQUENCE [LARGE SCALE GENOMIC DNA]</scope>
    <source>
        <strain evidence="12 13">ATCC 43243</strain>
    </source>
</reference>
<feature type="transmembrane region" description="Helical" evidence="9">
    <location>
        <begin position="27"/>
        <end position="50"/>
    </location>
</feature>
<dbReference type="PROSITE" id="PS50109">
    <property type="entry name" value="HIS_KIN"/>
    <property type="match status" value="1"/>
</dbReference>
<evidence type="ECO:0000256" key="5">
    <source>
        <dbReference type="ARBA" id="ARBA00022679"/>
    </source>
</evidence>
<dbReference type="Gene3D" id="1.10.287.130">
    <property type="match status" value="1"/>
</dbReference>
<keyword evidence="6" id="KW-0418">Kinase</keyword>
<keyword evidence="9" id="KW-0812">Transmembrane</keyword>
<dbReference type="EC" id="2.7.13.3" evidence="3"/>
<dbReference type="Pfam" id="PF00512">
    <property type="entry name" value="HisKA"/>
    <property type="match status" value="1"/>
</dbReference>